<evidence type="ECO:0000313" key="1">
    <source>
        <dbReference type="Proteomes" id="UP000887580"/>
    </source>
</evidence>
<proteinExistence type="predicted"/>
<evidence type="ECO:0000313" key="2">
    <source>
        <dbReference type="WBParaSite" id="PS1159_v2.g21607.t1"/>
    </source>
</evidence>
<name>A0AC35FWI4_9BILA</name>
<dbReference type="Proteomes" id="UP000887580">
    <property type="component" value="Unplaced"/>
</dbReference>
<sequence length="1324" mass="149971">MGKNFRIRVNRKGATTIGKGQSSSQNAVVTKFRDAAKIQRAAHKEPLIAIDDRIEQPTTIDPAIRLGLDEMNIDDGNTEVSGGGMTAISRFTNCTNPTFEPVNRIWKSGSTIQNDVISVLASAVDIIKEKEGSESDVEYFGVLLSTLDALPIEDIKKVYASSYLLQLIAPKVPKELMIKYYRNAKDVLDRKLNALAAEKEAHGAIKFLIAALGTLLKAQPPAFWQINDHKATAAELVSYTIHPHAGVRMMSRRILRALLTEEPYVKPNEVHPTAQMVAKAIKEELEIANGNRETITRLLCLLEGILYRNRETITRILCLLEGILYRIPESNFASLLEILLQLGNSSDSTVRCSAFQCIQKTLERPPSSSTFPINRNAELILALREHQTPADISVFAYWLQALSEAHCCLSKMTPDKSIKLLPDTLDIFGKAFNTPSVELGHAVHLSLNKLMAECIKTNPEAAQKCLDTLEKSLNVQNISNWKFILQSMAVLFDECKNAVEGPVLNKVLLTLAVLREKDDCICPGNIDIVFGSAIRNIGLSKVISIVDLSVDLSASEMPTDFPKSWLLPLLSEHVHNERIHYFVDTIMPFLVALHDRIPKLEPIVAKLYTTLETQYWQILPQLLNSPVDFTESFPTLAPMIGSALAHRLDLRLVLLRSLRSAIRFAEKNNVANILQRFAKNYLPILFNIYTALPAETIEAVEKQGITNYDDMAVRLSTLETIRAYISHTPDDVKKTFLDLALNKLRDDDVSLEKKQAIADLVIALIKGLNAEQFNQVFTVIEKWFTSNLSSFQKKAYRILSEMYARINESNLRPFFEKNATFVKKLISQGMKKVLPPARGPRIGVYRAILTTFNDYEDLKHFVDSILEQVILSQDKSFGKRTRQQAAHCFLQICSGLMARGSDADITPSTILEPILEFIMTQFKSLILESIFKQDLQNDTQRVRKANRLLLEVLVDRYGPELLLNATEKDDFVKQIKNIEKIRRRRERRQTGEFIMTQFKSLILESIFKQDLQNDTQRVRKANRLLLEVLVDRYGPELLLNATEKDDFVKQIKNIEKIRRRRERRQTGGAGTEENDEEMDEDVQSTFTTADTVKADTIFDILEDTDDEEEKEKRPKKTVGVNVFLNENDDEIIDLLDRDTYIQNLSTKEKTNEKRVKIETPKKDDTFQMAKDGRIVIVNIDKKRKRYNSEMFEDNNEDARKNRDDEENDEVIMEQQEDNRTVVASTYKPGGAGIHRTTIVSNTYKPGGSGIHRSMAHSQAMSYVSNAAQSSGSGKKQKRSDDKKKGDKFEPYAYVPLRNKGRKNGLKSILKKNVKGKKSANKKSK</sequence>
<protein>
    <submittedName>
        <fullName evidence="2">Ribosomal RNA-processing protein 12-like conserved domain-containing protein</fullName>
    </submittedName>
</protein>
<reference evidence="2" key="1">
    <citation type="submission" date="2022-11" db="UniProtKB">
        <authorList>
            <consortium name="WormBaseParasite"/>
        </authorList>
    </citation>
    <scope>IDENTIFICATION</scope>
</reference>
<dbReference type="WBParaSite" id="PS1159_v2.g21607.t1">
    <property type="protein sequence ID" value="PS1159_v2.g21607.t1"/>
    <property type="gene ID" value="PS1159_v2.g21607"/>
</dbReference>
<accession>A0AC35FWI4</accession>
<organism evidence="1 2">
    <name type="scientific">Panagrolaimus sp. PS1159</name>
    <dbReference type="NCBI Taxonomy" id="55785"/>
    <lineage>
        <taxon>Eukaryota</taxon>
        <taxon>Metazoa</taxon>
        <taxon>Ecdysozoa</taxon>
        <taxon>Nematoda</taxon>
        <taxon>Chromadorea</taxon>
        <taxon>Rhabditida</taxon>
        <taxon>Tylenchina</taxon>
        <taxon>Panagrolaimomorpha</taxon>
        <taxon>Panagrolaimoidea</taxon>
        <taxon>Panagrolaimidae</taxon>
        <taxon>Panagrolaimus</taxon>
    </lineage>
</organism>